<dbReference type="Pfam" id="PF06048">
    <property type="entry name" value="DUF927"/>
    <property type="match status" value="1"/>
</dbReference>
<reference evidence="2" key="1">
    <citation type="journal article" date="2018" name="Genome Biol.">
        <title>SKESA: strategic k-mer extension for scrupulous assemblies.</title>
        <authorList>
            <person name="Souvorov A."/>
            <person name="Agarwala R."/>
            <person name="Lipman D.J."/>
        </authorList>
    </citation>
    <scope>NUCLEOTIDE SEQUENCE</scope>
    <source>
        <strain evidence="2">MA.1090600297</strain>
    </source>
</reference>
<reference evidence="2" key="2">
    <citation type="submission" date="2020-02" db="EMBL/GenBank/DDBJ databases">
        <authorList>
            <consortium name="NCBI Pathogen Detection Project"/>
        </authorList>
    </citation>
    <scope>NUCLEOTIDE SEQUENCE</scope>
    <source>
        <strain evidence="2">MA.1090600297</strain>
    </source>
</reference>
<name>A0A762BZU2_SALER</name>
<accession>A0A762BZU2</accession>
<dbReference type="AlphaFoldDB" id="A0A762BZU2"/>
<evidence type="ECO:0000313" key="2">
    <source>
        <dbReference type="EMBL" id="HAG3504794.1"/>
    </source>
</evidence>
<dbReference type="EMBL" id="DAAYBQ010000017">
    <property type="protein sequence ID" value="HAG3504794.1"/>
    <property type="molecule type" value="Genomic_DNA"/>
</dbReference>
<gene>
    <name evidence="2" type="ORF">G8Z56_003705</name>
</gene>
<protein>
    <submittedName>
        <fullName evidence="2">DUF927 domain-containing protein</fullName>
    </submittedName>
</protein>
<feature type="domain" description="DUF927" evidence="1">
    <location>
        <begin position="162"/>
        <end position="438"/>
    </location>
</feature>
<proteinExistence type="predicted"/>
<comment type="caution">
    <text evidence="2">The sequence shown here is derived from an EMBL/GenBank/DDBJ whole genome shotgun (WGS) entry which is preliminary data.</text>
</comment>
<sequence length="706" mass="77818">MKNAPNLKYQPEDLFTEAIIFAGEDAYAHAQHWIESEGRKHGDDVPPVYLGPKQLADLASLRIIDDGRRFARVYLAGGIKPIVINAIAEKLALAGVQYAKLYKGIPDRQPENWHDYLNRVRQRSESGEASIVDIPGAVSADEPRTEQQRRNLSAYVDRRLDGVYFVTQRQNRETGEITEHAQWLSTPIDVVGIGEDDAERFLILRWEREGRKEARTEAVPLREIGEKEGWMRLKAGGVLVTSKPALRVHLADWLQRTGCRDLWTITTATGWQNGAYIMPDGEVLGKPERPVMFAGRSAAARGYVVRGTADTWRDSVARLAGGNPSMMLGIACSLAAPLIGLVGADGFGVHLFGGSSAGKTTTANAASSVWGSPDDLKLTWYSTALGLVNEAAAHNDGFMPLDEIGQGGNRKAVAESAYALFNGVGKIQGAKDGGNRDLKRWRAMAFSTGEIDLESFIRADGGKINAGQLVRLLNIPISRSTVFHDHADGKAHADAMRDAYQQNHGAIGRAWVHWLAENRRNAVEAVRDAERRQISVLPENASEQVRRVASRFAILEAALMLSRQFTGWSERECIDALTHGFNAWVGEFGIGNRETKSCIEQATAFLQRFGFSRYLPYPNPDPRDLPIRDLAGYRVEMDNGKMFFHTWPVVFRDEIAAGVNPAQFAAVLAAAGMLDKPEKGLSKKTLTHNGKQERFVVLVLAPDDAE</sequence>
<organism evidence="2">
    <name type="scientific">Salmonella enterica</name>
    <name type="common">Salmonella choleraesuis</name>
    <dbReference type="NCBI Taxonomy" id="28901"/>
    <lineage>
        <taxon>Bacteria</taxon>
        <taxon>Pseudomonadati</taxon>
        <taxon>Pseudomonadota</taxon>
        <taxon>Gammaproteobacteria</taxon>
        <taxon>Enterobacterales</taxon>
        <taxon>Enterobacteriaceae</taxon>
        <taxon>Salmonella</taxon>
    </lineage>
</organism>
<dbReference type="InterPro" id="IPR009270">
    <property type="entry name" value="DUF927"/>
</dbReference>
<evidence type="ECO:0000259" key="1">
    <source>
        <dbReference type="Pfam" id="PF06048"/>
    </source>
</evidence>